<dbReference type="EMBL" id="LRGB01000106">
    <property type="protein sequence ID" value="KZS20838.1"/>
    <property type="molecule type" value="Genomic_DNA"/>
</dbReference>
<sequence length="72" mass="8437">MITVLWWLTMHSRPWLLQCSDCMRKIGINIYMLLLILQLLLIEQLTSILVDSNDFLKDFDIEGVGGNQHTQF</sequence>
<accession>A0A162RWI4</accession>
<comment type="caution">
    <text evidence="2">The sequence shown here is derived from an EMBL/GenBank/DDBJ whole genome shotgun (WGS) entry which is preliminary data.</text>
</comment>
<evidence type="ECO:0000256" key="1">
    <source>
        <dbReference type="SAM" id="Phobius"/>
    </source>
</evidence>
<evidence type="ECO:0000313" key="2">
    <source>
        <dbReference type="EMBL" id="KZS20838.1"/>
    </source>
</evidence>
<dbReference type="Proteomes" id="UP000076858">
    <property type="component" value="Unassembled WGS sequence"/>
</dbReference>
<protein>
    <submittedName>
        <fullName evidence="2">Uncharacterized protein</fullName>
    </submittedName>
</protein>
<feature type="transmembrane region" description="Helical" evidence="1">
    <location>
        <begin position="29"/>
        <end position="50"/>
    </location>
</feature>
<evidence type="ECO:0000313" key="3">
    <source>
        <dbReference type="Proteomes" id="UP000076858"/>
    </source>
</evidence>
<name>A0A162RWI4_9CRUS</name>
<dbReference type="AlphaFoldDB" id="A0A162RWI4"/>
<keyword evidence="3" id="KW-1185">Reference proteome</keyword>
<gene>
    <name evidence="2" type="ORF">APZ42_012366</name>
</gene>
<keyword evidence="1" id="KW-0812">Transmembrane</keyword>
<keyword evidence="1" id="KW-0472">Membrane</keyword>
<reference evidence="2 3" key="1">
    <citation type="submission" date="2016-03" db="EMBL/GenBank/DDBJ databases">
        <title>EvidentialGene: Evidence-directed Construction of Genes on Genomes.</title>
        <authorList>
            <person name="Gilbert D.G."/>
            <person name="Choi J.-H."/>
            <person name="Mockaitis K."/>
            <person name="Colbourne J."/>
            <person name="Pfrender M."/>
        </authorList>
    </citation>
    <scope>NUCLEOTIDE SEQUENCE [LARGE SCALE GENOMIC DNA]</scope>
    <source>
        <strain evidence="2 3">Xinb3</strain>
        <tissue evidence="2">Complete organism</tissue>
    </source>
</reference>
<proteinExistence type="predicted"/>
<keyword evidence="1" id="KW-1133">Transmembrane helix</keyword>
<organism evidence="2 3">
    <name type="scientific">Daphnia magna</name>
    <dbReference type="NCBI Taxonomy" id="35525"/>
    <lineage>
        <taxon>Eukaryota</taxon>
        <taxon>Metazoa</taxon>
        <taxon>Ecdysozoa</taxon>
        <taxon>Arthropoda</taxon>
        <taxon>Crustacea</taxon>
        <taxon>Branchiopoda</taxon>
        <taxon>Diplostraca</taxon>
        <taxon>Cladocera</taxon>
        <taxon>Anomopoda</taxon>
        <taxon>Daphniidae</taxon>
        <taxon>Daphnia</taxon>
    </lineage>
</organism>